<evidence type="ECO:0000256" key="1">
    <source>
        <dbReference type="SAM" id="MobiDB-lite"/>
    </source>
</evidence>
<keyword evidence="3" id="KW-1185">Reference proteome</keyword>
<feature type="non-terminal residue" evidence="2">
    <location>
        <position position="110"/>
    </location>
</feature>
<name>A0AAV5WVA3_9BILA</name>
<proteinExistence type="predicted"/>
<dbReference type="EMBL" id="BTSY01000006">
    <property type="protein sequence ID" value="GMT34540.1"/>
    <property type="molecule type" value="Genomic_DNA"/>
</dbReference>
<protein>
    <submittedName>
        <fullName evidence="2">Uncharacterized protein</fullName>
    </submittedName>
</protein>
<sequence>LFSDLHLNSLANYELTRFEKNTNICHKNKGNVGLCTYELLADLLLVHSLHDNVIPAWEFGNPSTDRLASRVGSRRHSELLFMVQLLLPSSNEVHNGEEPGKMNLPNDTKV</sequence>
<organism evidence="2 3">
    <name type="scientific">Pristionchus fissidentatus</name>
    <dbReference type="NCBI Taxonomy" id="1538716"/>
    <lineage>
        <taxon>Eukaryota</taxon>
        <taxon>Metazoa</taxon>
        <taxon>Ecdysozoa</taxon>
        <taxon>Nematoda</taxon>
        <taxon>Chromadorea</taxon>
        <taxon>Rhabditida</taxon>
        <taxon>Rhabditina</taxon>
        <taxon>Diplogasteromorpha</taxon>
        <taxon>Diplogasteroidea</taxon>
        <taxon>Neodiplogasteridae</taxon>
        <taxon>Pristionchus</taxon>
    </lineage>
</organism>
<reference evidence="2" key="1">
    <citation type="submission" date="2023-10" db="EMBL/GenBank/DDBJ databases">
        <title>Genome assembly of Pristionchus species.</title>
        <authorList>
            <person name="Yoshida K."/>
            <person name="Sommer R.J."/>
        </authorList>
    </citation>
    <scope>NUCLEOTIDE SEQUENCE</scope>
    <source>
        <strain evidence="2">RS5133</strain>
    </source>
</reference>
<dbReference type="AlphaFoldDB" id="A0AAV5WVA3"/>
<comment type="caution">
    <text evidence="2">The sequence shown here is derived from an EMBL/GenBank/DDBJ whole genome shotgun (WGS) entry which is preliminary data.</text>
</comment>
<accession>A0AAV5WVA3</accession>
<evidence type="ECO:0000313" key="3">
    <source>
        <dbReference type="Proteomes" id="UP001432322"/>
    </source>
</evidence>
<feature type="non-terminal residue" evidence="2">
    <location>
        <position position="1"/>
    </location>
</feature>
<evidence type="ECO:0000313" key="2">
    <source>
        <dbReference type="EMBL" id="GMT34540.1"/>
    </source>
</evidence>
<dbReference type="Proteomes" id="UP001432322">
    <property type="component" value="Unassembled WGS sequence"/>
</dbReference>
<gene>
    <name evidence="2" type="ORF">PFISCL1PPCAC_25837</name>
</gene>
<feature type="region of interest" description="Disordered" evidence="1">
    <location>
        <begin position="91"/>
        <end position="110"/>
    </location>
</feature>